<dbReference type="EMBL" id="MNBE01000123">
    <property type="protein sequence ID" value="OKP13902.1"/>
    <property type="molecule type" value="Genomic_DNA"/>
</dbReference>
<comment type="caution">
    <text evidence="2">The sequence shown here is derived from an EMBL/GenBank/DDBJ whole genome shotgun (WGS) entry which is preliminary data.</text>
</comment>
<keyword evidence="3" id="KW-1185">Reference proteome</keyword>
<reference evidence="2 3" key="1">
    <citation type="submission" date="2016-10" db="EMBL/GenBank/DDBJ databases">
        <title>Genome sequence of the ascomycete fungus Penicillium subrubescens.</title>
        <authorList>
            <person name="De Vries R.P."/>
            <person name="Peng M."/>
            <person name="Dilokpimol A."/>
            <person name="Hilden K."/>
            <person name="Makela M.R."/>
            <person name="Grigoriev I."/>
            <person name="Riley R."/>
            <person name="Granchi Z."/>
        </authorList>
    </citation>
    <scope>NUCLEOTIDE SEQUENCE [LARGE SCALE GENOMIC DNA]</scope>
    <source>
        <strain evidence="2 3">CBS 132785</strain>
    </source>
</reference>
<protein>
    <submittedName>
        <fullName evidence="2">Uncharacterized protein</fullName>
    </submittedName>
</protein>
<proteinExistence type="predicted"/>
<feature type="region of interest" description="Disordered" evidence="1">
    <location>
        <begin position="151"/>
        <end position="177"/>
    </location>
</feature>
<feature type="region of interest" description="Disordered" evidence="1">
    <location>
        <begin position="472"/>
        <end position="494"/>
    </location>
</feature>
<evidence type="ECO:0000256" key="1">
    <source>
        <dbReference type="SAM" id="MobiDB-lite"/>
    </source>
</evidence>
<feature type="compositionally biased region" description="Acidic residues" evidence="1">
    <location>
        <begin position="159"/>
        <end position="173"/>
    </location>
</feature>
<feature type="region of interest" description="Disordered" evidence="1">
    <location>
        <begin position="190"/>
        <end position="254"/>
    </location>
</feature>
<organism evidence="2 3">
    <name type="scientific">Penicillium subrubescens</name>
    <dbReference type="NCBI Taxonomy" id="1316194"/>
    <lineage>
        <taxon>Eukaryota</taxon>
        <taxon>Fungi</taxon>
        <taxon>Dikarya</taxon>
        <taxon>Ascomycota</taxon>
        <taxon>Pezizomycotina</taxon>
        <taxon>Eurotiomycetes</taxon>
        <taxon>Eurotiomycetidae</taxon>
        <taxon>Eurotiales</taxon>
        <taxon>Aspergillaceae</taxon>
        <taxon>Penicillium</taxon>
    </lineage>
</organism>
<accession>A0A1Q5UN57</accession>
<dbReference type="Proteomes" id="UP000186955">
    <property type="component" value="Unassembled WGS sequence"/>
</dbReference>
<gene>
    <name evidence="2" type="ORF">PENSUB_477</name>
</gene>
<dbReference type="AlphaFoldDB" id="A0A1Q5UN57"/>
<feature type="compositionally biased region" description="Polar residues" evidence="1">
    <location>
        <begin position="195"/>
        <end position="205"/>
    </location>
</feature>
<sequence length="494" mass="56477">MTRYAPLTTDLEHVKATTEINPGDTFIVRFKNSARDHKTDIWIGVRLTDDFEDVPGLTNKAFSRWICISDFFVLGSKIPGIFTRKIEGRDYRKDIKIYRELVKIADKKPGMDFWRSMAKKELLEKGKRIKGLGLILPDGFEEITRGISIFSGGNREESDSNSEDEIDAAELEGEPPSKLQALTSSFSASRALAESSGQNMESPRSLTFPGENKQFQSLHAGKHEKVRGSRLGKRKSAPGTLPAQDSQTKMEKEPTEDINNALVDLQNTLFERTWTLSAMIEHILLEKESSQQLLAILRDVCTIEDPELGKLISFLNTSEFSPQLLKVSNARPSTCEEAEAFEIGDCLGIHRQFQLQGVTNSEELHEQIIQLGCLYYYARHLNMVDLVEKITFKLQAAWNSYPGLSQLEPMLGVTAMAFKDSHWTDHLQGWLIKFIADTQDLIYYQCPQRFWEIMRDRNDLYSSVTQMRSEFNRKNPERYANPRDQIRQRGIDDF</sequence>
<evidence type="ECO:0000313" key="3">
    <source>
        <dbReference type="Proteomes" id="UP000186955"/>
    </source>
</evidence>
<name>A0A1Q5UN57_9EURO</name>
<evidence type="ECO:0000313" key="2">
    <source>
        <dbReference type="EMBL" id="OKP13902.1"/>
    </source>
</evidence>